<evidence type="ECO:0000313" key="8">
    <source>
        <dbReference type="Proteomes" id="UP000248925"/>
    </source>
</evidence>
<dbReference type="PROSITE" id="PS50929">
    <property type="entry name" value="ABC_TM1F"/>
    <property type="match status" value="1"/>
</dbReference>
<feature type="transmembrane region" description="Helical" evidence="5">
    <location>
        <begin position="247"/>
        <end position="269"/>
    </location>
</feature>
<gene>
    <name evidence="7" type="ORF">CPY51_27585</name>
</gene>
<comment type="subcellular location">
    <subcellularLocation>
        <location evidence="1">Cell membrane</location>
        <topology evidence="1">Multi-pass membrane protein</topology>
    </subcellularLocation>
</comment>
<protein>
    <submittedName>
        <fullName evidence="7">Multidrug ABC transporter ATP-binding protein</fullName>
    </submittedName>
</protein>
<dbReference type="InterPro" id="IPR036640">
    <property type="entry name" value="ABC1_TM_sf"/>
</dbReference>
<keyword evidence="8" id="KW-1185">Reference proteome</keyword>
<keyword evidence="2 5" id="KW-0812">Transmembrane</keyword>
<keyword evidence="7" id="KW-0547">Nucleotide-binding</keyword>
<evidence type="ECO:0000256" key="5">
    <source>
        <dbReference type="SAM" id="Phobius"/>
    </source>
</evidence>
<dbReference type="SUPFAM" id="SSF90123">
    <property type="entry name" value="ABC transporter transmembrane region"/>
    <property type="match status" value="1"/>
</dbReference>
<dbReference type="InterPro" id="IPR011527">
    <property type="entry name" value="ABC1_TM_dom"/>
</dbReference>
<dbReference type="AlphaFoldDB" id="A0A2W4CTK7"/>
<proteinExistence type="predicted"/>
<dbReference type="GO" id="GO:0005886">
    <property type="term" value="C:plasma membrane"/>
    <property type="evidence" value="ECO:0007669"/>
    <property type="project" value="UniProtKB-SubCell"/>
</dbReference>
<dbReference type="GO" id="GO:0005524">
    <property type="term" value="F:ATP binding"/>
    <property type="evidence" value="ECO:0007669"/>
    <property type="project" value="UniProtKB-KW"/>
</dbReference>
<feature type="domain" description="ABC transmembrane type-1" evidence="6">
    <location>
        <begin position="32"/>
        <end position="302"/>
    </location>
</feature>
<feature type="transmembrane region" description="Helical" evidence="5">
    <location>
        <begin position="20"/>
        <end position="47"/>
    </location>
</feature>
<feature type="transmembrane region" description="Helical" evidence="5">
    <location>
        <begin position="170"/>
        <end position="189"/>
    </location>
</feature>
<sequence length="328" mass="35438">MGSVAAQTDPLRKTLPQTLYGFVVSISGLHQIAIAALSALLFIVGTAPLEIQRRIVNATTEGGSYKTIAMLISIYLGLALAEGLIKVWLNIYRNWVGEVAIRWLRLSIFAAAEGSLSQAPSASDEGIQLSIVVAEAEPVGGFVGQAISEPLLQIGILASVIGYMLYLQPLMGLVVAVVFFPQVGFVPLMQSAINRRVESKIVVMREVSAGIVDAGSAKDHDGIQYARIGELFSLDMSVYKIKFSMNFLMNFMMQLGYAGIFALGGYYVITGKTEIGTVVAFVSGLSKINDPWGDLVNWYRDLKVTQVKYGLIRDSAQIEVTQASDGSK</sequence>
<dbReference type="OrthoDB" id="9760920at2"/>
<evidence type="ECO:0000313" key="7">
    <source>
        <dbReference type="EMBL" id="PZM08744.1"/>
    </source>
</evidence>
<comment type="caution">
    <text evidence="7">The sequence shown here is derived from an EMBL/GenBank/DDBJ whole genome shotgun (WGS) entry which is preliminary data.</text>
</comment>
<accession>A0A2W4CTK7</accession>
<organism evidence="7 8">
    <name type="scientific">Rhizobium tubonense</name>
    <dbReference type="NCBI Taxonomy" id="484088"/>
    <lineage>
        <taxon>Bacteria</taxon>
        <taxon>Pseudomonadati</taxon>
        <taxon>Pseudomonadota</taxon>
        <taxon>Alphaproteobacteria</taxon>
        <taxon>Hyphomicrobiales</taxon>
        <taxon>Rhizobiaceae</taxon>
        <taxon>Rhizobium/Agrobacterium group</taxon>
        <taxon>Rhizobium</taxon>
    </lineage>
</organism>
<reference evidence="7 8" key="1">
    <citation type="journal article" date="2018" name="Sci. Rep.">
        <title>Rhizobium tumorigenes sp. nov., a novel plant tumorigenic bacterium isolated from cane gall tumors on thornless blackberry.</title>
        <authorList>
            <person name="Kuzmanovi N."/>
            <person name="Smalla K."/>
            <person name="Gronow S."/>
            <person name="PuBawska J."/>
        </authorList>
    </citation>
    <scope>NUCLEOTIDE SEQUENCE [LARGE SCALE GENOMIC DNA]</scope>
    <source>
        <strain evidence="7 8">CCBAU 85046</strain>
    </source>
</reference>
<dbReference type="Gene3D" id="1.20.1560.10">
    <property type="entry name" value="ABC transporter type 1, transmembrane domain"/>
    <property type="match status" value="1"/>
</dbReference>
<dbReference type="Proteomes" id="UP000248925">
    <property type="component" value="Unassembled WGS sequence"/>
</dbReference>
<keyword evidence="7" id="KW-0067">ATP-binding</keyword>
<feature type="transmembrane region" description="Helical" evidence="5">
    <location>
        <begin position="68"/>
        <end position="89"/>
    </location>
</feature>
<evidence type="ECO:0000256" key="2">
    <source>
        <dbReference type="ARBA" id="ARBA00022692"/>
    </source>
</evidence>
<evidence type="ECO:0000256" key="3">
    <source>
        <dbReference type="ARBA" id="ARBA00022989"/>
    </source>
</evidence>
<evidence type="ECO:0000256" key="4">
    <source>
        <dbReference type="ARBA" id="ARBA00023136"/>
    </source>
</evidence>
<evidence type="ECO:0000256" key="1">
    <source>
        <dbReference type="ARBA" id="ARBA00004651"/>
    </source>
</evidence>
<keyword evidence="4 5" id="KW-0472">Membrane</keyword>
<keyword evidence="3 5" id="KW-1133">Transmembrane helix</keyword>
<name>A0A2W4CTK7_9HYPH</name>
<evidence type="ECO:0000259" key="6">
    <source>
        <dbReference type="PROSITE" id="PS50929"/>
    </source>
</evidence>
<dbReference type="GO" id="GO:0140359">
    <property type="term" value="F:ABC-type transporter activity"/>
    <property type="evidence" value="ECO:0007669"/>
    <property type="project" value="InterPro"/>
</dbReference>
<dbReference type="EMBL" id="PCDP01000065">
    <property type="protein sequence ID" value="PZM08744.1"/>
    <property type="molecule type" value="Genomic_DNA"/>
</dbReference>